<keyword evidence="2" id="KW-1185">Reference proteome</keyword>
<organism evidence="1 2">
    <name type="scientific">Propionibacterium australiense</name>
    <dbReference type="NCBI Taxonomy" id="119981"/>
    <lineage>
        <taxon>Bacteria</taxon>
        <taxon>Bacillati</taxon>
        <taxon>Actinomycetota</taxon>
        <taxon>Actinomycetes</taxon>
        <taxon>Propionibacteriales</taxon>
        <taxon>Propionibacteriaceae</taxon>
        <taxon>Propionibacterium</taxon>
    </lineage>
</organism>
<dbReference type="AlphaFoldDB" id="A0A383S5B4"/>
<evidence type="ECO:0000313" key="1">
    <source>
        <dbReference type="EMBL" id="SYZ33043.1"/>
    </source>
</evidence>
<evidence type="ECO:0000313" key="2">
    <source>
        <dbReference type="Proteomes" id="UP000263928"/>
    </source>
</evidence>
<proteinExistence type="predicted"/>
<accession>A0A383S5B4</accession>
<dbReference type="Proteomes" id="UP000263928">
    <property type="component" value="Unassembled WGS sequence"/>
</dbReference>
<reference evidence="2" key="1">
    <citation type="submission" date="2018-08" db="EMBL/GenBank/DDBJ databases">
        <authorList>
            <person name="Hornung B."/>
        </authorList>
    </citation>
    <scope>NUCLEOTIDE SEQUENCE [LARGE SCALE GENOMIC DNA]</scope>
</reference>
<dbReference type="EMBL" id="UNQJ01000005">
    <property type="protein sequence ID" value="SYZ33043.1"/>
    <property type="molecule type" value="Genomic_DNA"/>
</dbReference>
<name>A0A383S5B4_9ACTN</name>
<protein>
    <submittedName>
        <fullName evidence="1">Uncharacterized protein</fullName>
    </submittedName>
</protein>
<gene>
    <name evidence="1" type="ORF">PROPAUS_0954</name>
</gene>
<sequence length="133" mass="15226">MKGLGAEVDTQELLERYIEIITPEVKSIGTNWEYIYIFSAVFDGNVADFTTGVTPRGESKLGWFSREGRSDLGDLLMKWQRGLSGAGAKGFALIARVDRQNVETRFFYGDDAEEWEVTREWQHFMDKAQELFS</sequence>